<evidence type="ECO:0000256" key="1">
    <source>
        <dbReference type="SAM" id="Phobius"/>
    </source>
</evidence>
<evidence type="ECO:0000313" key="2">
    <source>
        <dbReference type="EMBL" id="KAJ7644661.1"/>
    </source>
</evidence>
<dbReference type="Proteomes" id="UP001221142">
    <property type="component" value="Unassembled WGS sequence"/>
</dbReference>
<name>A0AAD7CCJ4_9AGAR</name>
<sequence>MLKYTIIEPVRVLVPWIAENVLPREGELLQQFAGRPIDVTVVAGFIDLQKECNGDAQVDGRLLIFWIYRRRVDVTETKAKLWLISKGAVLLIGPIALLMMMRPAIIASGLKV</sequence>
<protein>
    <submittedName>
        <fullName evidence="2">Uncharacterized protein</fullName>
    </submittedName>
</protein>
<keyword evidence="1" id="KW-1133">Transmembrane helix</keyword>
<organism evidence="2 3">
    <name type="scientific">Roridomyces roridus</name>
    <dbReference type="NCBI Taxonomy" id="1738132"/>
    <lineage>
        <taxon>Eukaryota</taxon>
        <taxon>Fungi</taxon>
        <taxon>Dikarya</taxon>
        <taxon>Basidiomycota</taxon>
        <taxon>Agaricomycotina</taxon>
        <taxon>Agaricomycetes</taxon>
        <taxon>Agaricomycetidae</taxon>
        <taxon>Agaricales</taxon>
        <taxon>Marasmiineae</taxon>
        <taxon>Mycenaceae</taxon>
        <taxon>Roridomyces</taxon>
    </lineage>
</organism>
<reference evidence="2" key="1">
    <citation type="submission" date="2023-03" db="EMBL/GenBank/DDBJ databases">
        <title>Massive genome expansion in bonnet fungi (Mycena s.s.) driven by repeated elements and novel gene families across ecological guilds.</title>
        <authorList>
            <consortium name="Lawrence Berkeley National Laboratory"/>
            <person name="Harder C.B."/>
            <person name="Miyauchi S."/>
            <person name="Viragh M."/>
            <person name="Kuo A."/>
            <person name="Thoen E."/>
            <person name="Andreopoulos B."/>
            <person name="Lu D."/>
            <person name="Skrede I."/>
            <person name="Drula E."/>
            <person name="Henrissat B."/>
            <person name="Morin E."/>
            <person name="Kohler A."/>
            <person name="Barry K."/>
            <person name="LaButti K."/>
            <person name="Morin E."/>
            <person name="Salamov A."/>
            <person name="Lipzen A."/>
            <person name="Mereny Z."/>
            <person name="Hegedus B."/>
            <person name="Baldrian P."/>
            <person name="Stursova M."/>
            <person name="Weitz H."/>
            <person name="Taylor A."/>
            <person name="Grigoriev I.V."/>
            <person name="Nagy L.G."/>
            <person name="Martin F."/>
            <person name="Kauserud H."/>
        </authorList>
    </citation>
    <scope>NUCLEOTIDE SEQUENCE</scope>
    <source>
        <strain evidence="2">9284</strain>
    </source>
</reference>
<gene>
    <name evidence="2" type="ORF">FB45DRAFT_861958</name>
</gene>
<keyword evidence="1" id="KW-0472">Membrane</keyword>
<keyword evidence="3" id="KW-1185">Reference proteome</keyword>
<dbReference type="EMBL" id="JARKIF010000003">
    <property type="protein sequence ID" value="KAJ7644661.1"/>
    <property type="molecule type" value="Genomic_DNA"/>
</dbReference>
<proteinExistence type="predicted"/>
<accession>A0AAD7CCJ4</accession>
<comment type="caution">
    <text evidence="2">The sequence shown here is derived from an EMBL/GenBank/DDBJ whole genome shotgun (WGS) entry which is preliminary data.</text>
</comment>
<evidence type="ECO:0000313" key="3">
    <source>
        <dbReference type="Proteomes" id="UP001221142"/>
    </source>
</evidence>
<keyword evidence="1" id="KW-0812">Transmembrane</keyword>
<dbReference type="AlphaFoldDB" id="A0AAD7CCJ4"/>
<feature type="transmembrane region" description="Helical" evidence="1">
    <location>
        <begin position="88"/>
        <end position="110"/>
    </location>
</feature>